<reference evidence="1" key="1">
    <citation type="submission" date="2023-01" db="EMBL/GenBank/DDBJ databases">
        <authorList>
            <person name="Van Ghelder C."/>
            <person name="Rancurel C."/>
        </authorList>
    </citation>
    <scope>NUCLEOTIDE SEQUENCE</scope>
    <source>
        <strain evidence="1">CNCM I-4278</strain>
    </source>
</reference>
<proteinExistence type="predicted"/>
<dbReference type="EMBL" id="CAOQHR010000009">
    <property type="protein sequence ID" value="CAI6339606.1"/>
    <property type="molecule type" value="Genomic_DNA"/>
</dbReference>
<evidence type="ECO:0000313" key="2">
    <source>
        <dbReference type="Proteomes" id="UP001152607"/>
    </source>
</evidence>
<name>A0A9W4XVN4_9PLEO</name>
<sequence>MSFGGKGKCTIKSCLRDRSPFFLLASPIYPVVAFHHEGSLTPIGFLARIRSQRAFESRNQHCAHGSLHDKRCIKEKDTKVKKSSCSDLNRFFHSLRVSQPSIKREKSGSATPLSLM</sequence>
<comment type="caution">
    <text evidence="1">The sequence shown here is derived from an EMBL/GenBank/DDBJ whole genome shotgun (WGS) entry which is preliminary data.</text>
</comment>
<accession>A0A9W4XVN4</accession>
<gene>
    <name evidence="1" type="ORF">PDIGIT_LOCUS12768</name>
</gene>
<keyword evidence="2" id="KW-1185">Reference proteome</keyword>
<dbReference type="Proteomes" id="UP001152607">
    <property type="component" value="Unassembled WGS sequence"/>
</dbReference>
<protein>
    <submittedName>
        <fullName evidence="1">Uncharacterized protein</fullName>
    </submittedName>
</protein>
<evidence type="ECO:0000313" key="1">
    <source>
        <dbReference type="EMBL" id="CAI6339606.1"/>
    </source>
</evidence>
<organism evidence="1 2">
    <name type="scientific">Periconia digitata</name>
    <dbReference type="NCBI Taxonomy" id="1303443"/>
    <lineage>
        <taxon>Eukaryota</taxon>
        <taxon>Fungi</taxon>
        <taxon>Dikarya</taxon>
        <taxon>Ascomycota</taxon>
        <taxon>Pezizomycotina</taxon>
        <taxon>Dothideomycetes</taxon>
        <taxon>Pleosporomycetidae</taxon>
        <taxon>Pleosporales</taxon>
        <taxon>Massarineae</taxon>
        <taxon>Periconiaceae</taxon>
        <taxon>Periconia</taxon>
    </lineage>
</organism>
<dbReference type="AlphaFoldDB" id="A0A9W4XVN4"/>